<dbReference type="InParanoid" id="C5DHI2"/>
<dbReference type="HOGENOM" id="CLU_008911_0_0_1"/>
<protein>
    <submittedName>
        <fullName evidence="7">KLTH0E04532p</fullName>
    </submittedName>
</protein>
<dbReference type="SUPFAM" id="SSF54001">
    <property type="entry name" value="Cysteine proteinases"/>
    <property type="match status" value="1"/>
</dbReference>
<feature type="domain" description="Ubiquitin-like protease family profile" evidence="6">
    <location>
        <begin position="387"/>
        <end position="591"/>
    </location>
</feature>
<dbReference type="PANTHER" id="PTHR46915:SF2">
    <property type="entry name" value="UBIQUITIN-LIKE PROTEASE 4"/>
    <property type="match status" value="1"/>
</dbReference>
<comment type="similarity">
    <text evidence="1">Belongs to the peptidase C48 family.</text>
</comment>
<dbReference type="GeneID" id="8291829"/>
<dbReference type="OrthoDB" id="442460at2759"/>
<dbReference type="PANTHER" id="PTHR46915">
    <property type="entry name" value="UBIQUITIN-LIKE PROTEASE 4-RELATED"/>
    <property type="match status" value="1"/>
</dbReference>
<feature type="region of interest" description="Disordered" evidence="5">
    <location>
        <begin position="675"/>
        <end position="813"/>
    </location>
</feature>
<dbReference type="KEGG" id="lth:KLTH0E04532g"/>
<feature type="compositionally biased region" description="Polar residues" evidence="5">
    <location>
        <begin position="683"/>
        <end position="704"/>
    </location>
</feature>
<feature type="compositionally biased region" description="Polar residues" evidence="5">
    <location>
        <begin position="902"/>
        <end position="920"/>
    </location>
</feature>
<feature type="compositionally biased region" description="Polar residues" evidence="5">
    <location>
        <begin position="311"/>
        <end position="333"/>
    </location>
</feature>
<keyword evidence="4" id="KW-0788">Thiol protease</keyword>
<dbReference type="PROSITE" id="PS50600">
    <property type="entry name" value="ULP_PROTEASE"/>
    <property type="match status" value="1"/>
</dbReference>
<feature type="compositionally biased region" description="Basic and acidic residues" evidence="5">
    <location>
        <begin position="708"/>
        <end position="722"/>
    </location>
</feature>
<evidence type="ECO:0000256" key="5">
    <source>
        <dbReference type="SAM" id="MobiDB-lite"/>
    </source>
</evidence>
<feature type="region of interest" description="Disordered" evidence="5">
    <location>
        <begin position="59"/>
        <end position="96"/>
    </location>
</feature>
<evidence type="ECO:0000256" key="1">
    <source>
        <dbReference type="ARBA" id="ARBA00005234"/>
    </source>
</evidence>
<dbReference type="MEROPS" id="C48.005"/>
<dbReference type="InterPro" id="IPR038765">
    <property type="entry name" value="Papain-like_cys_pep_sf"/>
</dbReference>
<evidence type="ECO:0000256" key="3">
    <source>
        <dbReference type="ARBA" id="ARBA00022801"/>
    </source>
</evidence>
<sequence length="1037" mass="115179">MGRRPGRLGGMAPIDTLSSSMSRRDPVPTRYTSHRKDPKVIQELNRASVRDFMPDVSANSSLRASQAHESGDRSPIESPVTIESDAPVHTTPARKRQKISASLILSSPEISSDAAPGAQVCKSSGMVRVVIRTGKEIVKSNSVLKIVNDDEGVRFSIRWKGADIEGSQVDFLRDCEKVYFDALKSHMGVLLKHSRCVDLDDTCKTEKTKILLWSSNVGADVNLIRLKEVIKNSMIDSAVLSNRLAILGTMKQAVARQELEAFSKRRFWEKPEFQSLGKRHSKSSKSSSGSSGFKITVPHETEPDKDDKASHNTIPSTQFYTDGNTGSPPQSSNSLREHTLSSLRRSTRTTKASSPDGTSFDDSCTVYEKPEVFKPSLFYKFDDNTTLSVTNQDFKCLYNHDWINDSILDFFVKYWTEDSIRRGTIVREKVHVLSSFFYTKLISNADNYYNNVKKWVNHTGLFKKQYLVMPININYHWFGCIIENLPSLFSFLKREREFKEKHQKSADGDDIENSDDLSVTSPIVTILVYDSLRQTHSREVEPIKEFLIAYAADKYGLEVSRNQIKMKSCLVPQQPNMSDCGVHVILNTRKFFENPTKTFELWKSAKSKNKTASKVINEYFEKKERINARPDLRSVLWKLQEKQIEFNKLNGVTETSEDDGIKSDGEHSDIEIIENYEQPATRPEQTSGQINEELSKPNEGQYSTPEIPESKDQLCASSKKDAPTLNSELPKTDMITGPETSAGGVEGESKAYKSQDRRFLESSPELLPAKLSEASSEHPAQDKGSVSKYFAKAKSKHGTQETRDDIEASALGLDSTSGASYNVILKHKDAPDPDKITCGTGTLENDEDRDLRAPSQGSKVLGSPSSTNGIAILGSQAYEENKGNGGLTSSPDCNSDDDVRLVSTNSAGSLDLSGQHSSQGSFIKQLSPVRKFQAAMSKYSGAADEEVSDRTDSIHQSPHLKALDAPLSRRSVIQDQVQDIDDGLSTKKFAIDVDRSGSEESCDGEQESSTRRSGVHKFRNSLGCSPKLEHLGKPGKG</sequence>
<proteinExistence type="inferred from homology"/>
<dbReference type="Pfam" id="PF02902">
    <property type="entry name" value="Peptidase_C48"/>
    <property type="match status" value="1"/>
</dbReference>
<dbReference type="RefSeq" id="XP_002553680.1">
    <property type="nucleotide sequence ID" value="XM_002553634.1"/>
</dbReference>
<keyword evidence="8" id="KW-1185">Reference proteome</keyword>
<evidence type="ECO:0000313" key="8">
    <source>
        <dbReference type="Proteomes" id="UP000002036"/>
    </source>
</evidence>
<dbReference type="STRING" id="559295.C5DHI2"/>
<feature type="compositionally biased region" description="Polar residues" evidence="5">
    <location>
        <begin position="351"/>
        <end position="360"/>
    </location>
</feature>
<feature type="region of interest" description="Disordered" evidence="5">
    <location>
        <begin position="991"/>
        <end position="1037"/>
    </location>
</feature>
<accession>C5DHI2</accession>
<dbReference type="eggNOG" id="KOG0779">
    <property type="taxonomic scope" value="Eukaryota"/>
</dbReference>
<dbReference type="EMBL" id="CU928169">
    <property type="protein sequence ID" value="CAR23243.1"/>
    <property type="molecule type" value="Genomic_DNA"/>
</dbReference>
<dbReference type="OMA" id="FKPSLCY"/>
<dbReference type="Proteomes" id="UP000002036">
    <property type="component" value="Chromosome E"/>
</dbReference>
<gene>
    <name evidence="7" type="ordered locus">KLTH0E04532g</name>
</gene>
<dbReference type="FunCoup" id="C5DHI2">
    <property type="interactions" value="301"/>
</dbReference>
<evidence type="ECO:0000256" key="4">
    <source>
        <dbReference type="ARBA" id="ARBA00022807"/>
    </source>
</evidence>
<dbReference type="GO" id="GO:0019783">
    <property type="term" value="F:ubiquitin-like protein peptidase activity"/>
    <property type="evidence" value="ECO:0007669"/>
    <property type="project" value="UniProtKB-ARBA"/>
</dbReference>
<feature type="compositionally biased region" description="Basic and acidic residues" evidence="5">
    <location>
        <begin position="1027"/>
        <end position="1037"/>
    </location>
</feature>
<feature type="region of interest" description="Disordered" evidence="5">
    <location>
        <begin position="1"/>
        <end position="40"/>
    </location>
</feature>
<keyword evidence="2" id="KW-0645">Protease</keyword>
<evidence type="ECO:0000256" key="2">
    <source>
        <dbReference type="ARBA" id="ARBA00022670"/>
    </source>
</evidence>
<feature type="compositionally biased region" description="Polar residues" evidence="5">
    <location>
        <begin position="59"/>
        <end position="68"/>
    </location>
</feature>
<dbReference type="GO" id="GO:0006508">
    <property type="term" value="P:proteolysis"/>
    <property type="evidence" value="ECO:0007669"/>
    <property type="project" value="UniProtKB-KW"/>
</dbReference>
<reference evidence="7 8" key="1">
    <citation type="journal article" date="2009" name="Genome Res.">
        <title>Comparative genomics of protoploid Saccharomycetaceae.</title>
        <authorList>
            <consortium name="The Genolevures Consortium"/>
            <person name="Souciet J.-L."/>
            <person name="Dujon B."/>
            <person name="Gaillardin C."/>
            <person name="Johnston M."/>
            <person name="Baret P.V."/>
            <person name="Cliften P."/>
            <person name="Sherman D.J."/>
            <person name="Weissenbach J."/>
            <person name="Westhof E."/>
            <person name="Wincker P."/>
            <person name="Jubin C."/>
            <person name="Poulain J."/>
            <person name="Barbe V."/>
            <person name="Segurens B."/>
            <person name="Artiguenave F."/>
            <person name="Anthouard V."/>
            <person name="Vacherie B."/>
            <person name="Val M.-E."/>
            <person name="Fulton R.S."/>
            <person name="Minx P."/>
            <person name="Wilson R."/>
            <person name="Durrens P."/>
            <person name="Jean G."/>
            <person name="Marck C."/>
            <person name="Martin T."/>
            <person name="Nikolski M."/>
            <person name="Rolland T."/>
            <person name="Seret M.-L."/>
            <person name="Casaregola S."/>
            <person name="Despons L."/>
            <person name="Fairhead C."/>
            <person name="Fischer G."/>
            <person name="Lafontaine I."/>
            <person name="Leh V."/>
            <person name="Lemaire M."/>
            <person name="de Montigny J."/>
            <person name="Neuveglise C."/>
            <person name="Thierry A."/>
            <person name="Blanc-Lenfle I."/>
            <person name="Bleykasten C."/>
            <person name="Diffels J."/>
            <person name="Fritsch E."/>
            <person name="Frangeul L."/>
            <person name="Goeffon A."/>
            <person name="Jauniaux N."/>
            <person name="Kachouri-Lafond R."/>
            <person name="Payen C."/>
            <person name="Potier S."/>
            <person name="Pribylova L."/>
            <person name="Ozanne C."/>
            <person name="Richard G.-F."/>
            <person name="Sacerdot C."/>
            <person name="Straub M.-L."/>
            <person name="Talla E."/>
        </authorList>
    </citation>
    <scope>NUCLEOTIDE SEQUENCE [LARGE SCALE GENOMIC DNA]</scope>
    <source>
        <strain evidence="8">ATCC 56472 / CBS 6340 / NRRL Y-8284</strain>
    </source>
</reference>
<organism evidence="7 8">
    <name type="scientific">Lachancea thermotolerans (strain ATCC 56472 / CBS 6340 / NRRL Y-8284)</name>
    <name type="common">Yeast</name>
    <name type="synonym">Kluyveromyces thermotolerans</name>
    <dbReference type="NCBI Taxonomy" id="559295"/>
    <lineage>
        <taxon>Eukaryota</taxon>
        <taxon>Fungi</taxon>
        <taxon>Dikarya</taxon>
        <taxon>Ascomycota</taxon>
        <taxon>Saccharomycotina</taxon>
        <taxon>Saccharomycetes</taxon>
        <taxon>Saccharomycetales</taxon>
        <taxon>Saccharomycetaceae</taxon>
        <taxon>Lachancea</taxon>
    </lineage>
</organism>
<feature type="compositionally biased region" description="Polar residues" evidence="5">
    <location>
        <begin position="855"/>
        <end position="869"/>
    </location>
</feature>
<feature type="region of interest" description="Disordered" evidence="5">
    <location>
        <begin position="278"/>
        <end position="360"/>
    </location>
</feature>
<keyword evidence="3" id="KW-0378">Hydrolase</keyword>
<feature type="region of interest" description="Disordered" evidence="5">
    <location>
        <begin position="825"/>
        <end position="920"/>
    </location>
</feature>
<dbReference type="GO" id="GO:0016926">
    <property type="term" value="P:protein desumoylation"/>
    <property type="evidence" value="ECO:0007669"/>
    <property type="project" value="UniProtKB-ARBA"/>
</dbReference>
<evidence type="ECO:0000313" key="7">
    <source>
        <dbReference type="EMBL" id="CAR23243.1"/>
    </source>
</evidence>
<dbReference type="AlphaFoldDB" id="C5DHI2"/>
<feature type="compositionally biased region" description="Basic and acidic residues" evidence="5">
    <location>
        <begin position="826"/>
        <end position="835"/>
    </location>
</feature>
<dbReference type="Gene3D" id="3.40.395.10">
    <property type="entry name" value="Adenoviral Proteinase, Chain A"/>
    <property type="match status" value="1"/>
</dbReference>
<dbReference type="GO" id="GO:0008234">
    <property type="term" value="F:cysteine-type peptidase activity"/>
    <property type="evidence" value="ECO:0007669"/>
    <property type="project" value="UniProtKB-KW"/>
</dbReference>
<feature type="compositionally biased region" description="Basic and acidic residues" evidence="5">
    <location>
        <begin position="297"/>
        <end position="310"/>
    </location>
</feature>
<evidence type="ECO:0000259" key="6">
    <source>
        <dbReference type="PROSITE" id="PS50600"/>
    </source>
</evidence>
<dbReference type="InterPro" id="IPR003653">
    <property type="entry name" value="Peptidase_C48_C"/>
</dbReference>
<name>C5DHI2_LACTC</name>
<feature type="compositionally biased region" description="Basic and acidic residues" evidence="5">
    <location>
        <begin position="747"/>
        <end position="760"/>
    </location>
</feature>